<reference evidence="2 3" key="2">
    <citation type="submission" date="2024-02" db="EMBL/GenBank/DDBJ databases">
        <title>The Genome Sequence of Enterococcus sp. DIV0159.</title>
        <authorList>
            <person name="Earl A."/>
            <person name="Manson A."/>
            <person name="Gilmore M."/>
            <person name="Sanders J."/>
            <person name="Shea T."/>
            <person name="Howe W."/>
            <person name="Livny J."/>
            <person name="Cuomo C."/>
            <person name="Neafsey D."/>
            <person name="Birren B."/>
        </authorList>
    </citation>
    <scope>NUCLEOTIDE SEQUENCE [LARGE SCALE GENOMIC DNA]</scope>
    <source>
        <strain evidence="2 3">665A</strain>
    </source>
</reference>
<evidence type="ECO:0000313" key="3">
    <source>
        <dbReference type="Proteomes" id="UP000664357"/>
    </source>
</evidence>
<evidence type="ECO:0000313" key="2">
    <source>
        <dbReference type="EMBL" id="MEO1770736.1"/>
    </source>
</evidence>
<dbReference type="Proteomes" id="UP000664357">
    <property type="component" value="Unassembled WGS sequence"/>
</dbReference>
<keyword evidence="3" id="KW-1185">Reference proteome</keyword>
<gene>
    <name evidence="2" type="ORF">JZO67_002689</name>
</gene>
<evidence type="ECO:0000259" key="1">
    <source>
        <dbReference type="Pfam" id="PF05043"/>
    </source>
</evidence>
<reference evidence="2 3" key="1">
    <citation type="submission" date="2021-03" db="EMBL/GenBank/DDBJ databases">
        <authorList>
            <person name="Gilmore M.S."/>
            <person name="Schwartzman J."/>
            <person name="Van Tyne D."/>
            <person name="Martin M."/>
            <person name="Earl A.M."/>
            <person name="Manson A.L."/>
            <person name="Straub T."/>
            <person name="Salamzade R."/>
            <person name="Saavedra J."/>
            <person name="Lebreton F."/>
            <person name="Prichula J."/>
            <person name="Schaufler K."/>
            <person name="Gaca A."/>
            <person name="Sgardioli B."/>
            <person name="Wagenaar J."/>
            <person name="Strong T."/>
        </authorList>
    </citation>
    <scope>NUCLEOTIDE SEQUENCE [LARGE SCALE GENOMIC DNA]</scope>
    <source>
        <strain evidence="2 3">665A</strain>
    </source>
</reference>
<dbReference type="EMBL" id="JAFREL020000002">
    <property type="protein sequence ID" value="MEO1770736.1"/>
    <property type="molecule type" value="Genomic_DNA"/>
</dbReference>
<feature type="domain" description="Mga helix-turn-helix" evidence="1">
    <location>
        <begin position="94"/>
        <end position="175"/>
    </location>
</feature>
<dbReference type="InterPro" id="IPR007737">
    <property type="entry name" value="Mga_HTH"/>
</dbReference>
<comment type="caution">
    <text evidence="2">The sequence shown here is derived from an EMBL/GenBank/DDBJ whole genome shotgun (WGS) entry which is preliminary data.</text>
</comment>
<organism evidence="2 3">
    <name type="scientific">Candidatus Enterococcus ferrettii</name>
    <dbReference type="NCBI Taxonomy" id="2815324"/>
    <lineage>
        <taxon>Bacteria</taxon>
        <taxon>Bacillati</taxon>
        <taxon>Bacillota</taxon>
        <taxon>Bacilli</taxon>
        <taxon>Lactobacillales</taxon>
        <taxon>Enterococcaceae</taxon>
        <taxon>Enterococcus</taxon>
    </lineage>
</organism>
<dbReference type="RefSeq" id="WP_207703689.1">
    <property type="nucleotide sequence ID" value="NZ_JAFREL020000002.1"/>
</dbReference>
<sequence>MNSQELIKEYILDKKSSVKLSILQFLSDHLFYITNDYLADHFHMSKLNFSLYLKELEQDILSLKIYDDPILKKNNFIKSNIPYNDLTTYYYHLLIKYCENSTNYNILISLLRKDTKSILNISQQTNFSVSYIYSRMKNINAFLFYYGIKIDFSKPGKKTIIGDELQIHYCIIDVYWNIYSNIDINFNQDYEHLVKPTLNNYVKREAIQNLENGMLDKLYVLIHLCLKNFPINSWESVQQEFKDMPDTETFANEFFDILKPDLHLGYELRIVINLLSRLMISKTETLDINLKQYQFLKERKSKYFDYSKELIEAFVTEFNLTIPQNDHVIYTLNFIRNQMFYDLLTENHPNTTMASYTIYNEKTDKRVREKIILFYESFNKTKTARYPFIQKQNPKWLLEDLLHIYDRYSEREKIQIGVNFTRDYYINDDLCSQIEQHFGSENIILKKKVMKNCDIIISDCLVKYMPEKTKIIYLIDGDITSEKIKDMFKQLSDHIFDLRQE</sequence>
<proteinExistence type="predicted"/>
<protein>
    <recommendedName>
        <fullName evidence="1">Mga helix-turn-helix domain-containing protein</fullName>
    </recommendedName>
</protein>
<dbReference type="Pfam" id="PF05043">
    <property type="entry name" value="Mga"/>
    <property type="match status" value="1"/>
</dbReference>
<name>A0ABV0EQ26_9ENTE</name>
<accession>A0ABV0EQ26</accession>